<name>A0A6I4TFJ9_9SPHN</name>
<proteinExistence type="predicted"/>
<keyword evidence="1" id="KW-0812">Transmembrane</keyword>
<keyword evidence="1" id="KW-1133">Transmembrane helix</keyword>
<feature type="transmembrane region" description="Helical" evidence="1">
    <location>
        <begin position="176"/>
        <end position="198"/>
    </location>
</feature>
<reference evidence="2 3" key="1">
    <citation type="submission" date="2019-12" db="EMBL/GenBank/DDBJ databases">
        <title>Genomic-based taxomic classification of the family Erythrobacteraceae.</title>
        <authorList>
            <person name="Xu L."/>
        </authorList>
    </citation>
    <scope>NUCLEOTIDE SEQUENCE [LARGE SCALE GENOMIC DNA]</scope>
    <source>
        <strain evidence="2 3">100921-2</strain>
    </source>
</reference>
<feature type="transmembrane region" description="Helical" evidence="1">
    <location>
        <begin position="86"/>
        <end position="103"/>
    </location>
</feature>
<feature type="transmembrane region" description="Helical" evidence="1">
    <location>
        <begin position="303"/>
        <end position="325"/>
    </location>
</feature>
<feature type="transmembrane region" description="Helical" evidence="1">
    <location>
        <begin position="370"/>
        <end position="389"/>
    </location>
</feature>
<feature type="transmembrane region" description="Helical" evidence="1">
    <location>
        <begin position="63"/>
        <end position="79"/>
    </location>
</feature>
<dbReference type="AlphaFoldDB" id="A0A6I4TFJ9"/>
<dbReference type="EMBL" id="WTZA01000001">
    <property type="protein sequence ID" value="MXO75218.1"/>
    <property type="molecule type" value="Genomic_DNA"/>
</dbReference>
<dbReference type="OrthoDB" id="9770040at2"/>
<evidence type="ECO:0000313" key="2">
    <source>
        <dbReference type="EMBL" id="MXO75218.1"/>
    </source>
</evidence>
<keyword evidence="1" id="KW-0472">Membrane</keyword>
<evidence type="ECO:0000313" key="3">
    <source>
        <dbReference type="Proteomes" id="UP000439522"/>
    </source>
</evidence>
<feature type="transmembrane region" description="Helical" evidence="1">
    <location>
        <begin position="145"/>
        <end position="170"/>
    </location>
</feature>
<dbReference type="Pfam" id="PF05940">
    <property type="entry name" value="NnrS"/>
    <property type="match status" value="1"/>
</dbReference>
<organism evidence="2 3">
    <name type="scientific">Tsuneonella aeria</name>
    <dbReference type="NCBI Taxonomy" id="1837929"/>
    <lineage>
        <taxon>Bacteria</taxon>
        <taxon>Pseudomonadati</taxon>
        <taxon>Pseudomonadota</taxon>
        <taxon>Alphaproteobacteria</taxon>
        <taxon>Sphingomonadales</taxon>
        <taxon>Erythrobacteraceae</taxon>
        <taxon>Tsuneonella</taxon>
    </lineage>
</organism>
<comment type="caution">
    <text evidence="2">The sequence shown here is derived from an EMBL/GenBank/DDBJ whole genome shotgun (WGS) entry which is preliminary data.</text>
</comment>
<dbReference type="Proteomes" id="UP000439522">
    <property type="component" value="Unassembled WGS sequence"/>
</dbReference>
<keyword evidence="3" id="KW-1185">Reference proteome</keyword>
<protein>
    <submittedName>
        <fullName evidence="2">Short-chain dehydrogenase</fullName>
    </submittedName>
</protein>
<sequence>MLALRRARMAAAPAFLRGGFRPFFLGGATWAIVALALWLAALVGAIALPTTFDPLAWHRHEMLFGFVGAVIAGFLLTAIPNWTGRLPIAGGPLLALALLWAAARAAVLFSAVFGAGVAALLDVGFYLVFAALAAREVVAGGNRNLPVVGVVALFALANAADHAVAAGMIADDGLGWRAGLALVVMLISIVGGRIVPSFTRNWLTRQGVREGLPDQPGQFDRFTLMITAAALLSWVAAPDGLGVGAALAVAAAMQALRLARWKGVRTLRDPLVAVLHVGYAWVPAGLALLSASVIEPAIPRTAAIHALTAGAMVTMILAVMTRATLGHTGRALRAGPATTALYALITLAALIRIAVPFDLVDYTRGLEISGLAWTAAFALFLAVYGPMLVTPRRGE</sequence>
<gene>
    <name evidence="2" type="ORF">GRI40_08315</name>
</gene>
<feature type="transmembrane region" description="Helical" evidence="1">
    <location>
        <begin position="337"/>
        <end position="355"/>
    </location>
</feature>
<accession>A0A6I4TFJ9</accession>
<evidence type="ECO:0000256" key="1">
    <source>
        <dbReference type="SAM" id="Phobius"/>
    </source>
</evidence>
<dbReference type="InterPro" id="IPR010266">
    <property type="entry name" value="NnrS"/>
</dbReference>
<feature type="transmembrane region" description="Helical" evidence="1">
    <location>
        <begin position="109"/>
        <end position="133"/>
    </location>
</feature>
<feature type="transmembrane region" description="Helical" evidence="1">
    <location>
        <begin position="271"/>
        <end position="291"/>
    </location>
</feature>